<evidence type="ECO:0000313" key="1">
    <source>
        <dbReference type="EMBL" id="RNA01014.1"/>
    </source>
</evidence>
<gene>
    <name evidence="1" type="ORF">BpHYR1_010527</name>
</gene>
<accession>A0A3M7PPS8</accession>
<protein>
    <submittedName>
        <fullName evidence="1">Uncharacterized protein</fullName>
    </submittedName>
</protein>
<sequence length="79" mass="8675">MNSNQVTFNITLDPIVKKRQSSVKKKLSAFCKPFLNKTTYLSPAKLAALTTDFLVQRSDFARPPASCTFSPGLKAGIPK</sequence>
<dbReference type="AlphaFoldDB" id="A0A3M7PPS8"/>
<evidence type="ECO:0000313" key="2">
    <source>
        <dbReference type="Proteomes" id="UP000276133"/>
    </source>
</evidence>
<dbReference type="Proteomes" id="UP000276133">
    <property type="component" value="Unassembled WGS sequence"/>
</dbReference>
<dbReference type="EMBL" id="REGN01009509">
    <property type="protein sequence ID" value="RNA01014.1"/>
    <property type="molecule type" value="Genomic_DNA"/>
</dbReference>
<name>A0A3M7PPS8_BRAPC</name>
<proteinExistence type="predicted"/>
<reference evidence="1 2" key="1">
    <citation type="journal article" date="2018" name="Sci. Rep.">
        <title>Genomic signatures of local adaptation to the degree of environmental predictability in rotifers.</title>
        <authorList>
            <person name="Franch-Gras L."/>
            <person name="Hahn C."/>
            <person name="Garcia-Roger E.M."/>
            <person name="Carmona M.J."/>
            <person name="Serra M."/>
            <person name="Gomez A."/>
        </authorList>
    </citation>
    <scope>NUCLEOTIDE SEQUENCE [LARGE SCALE GENOMIC DNA]</scope>
    <source>
        <strain evidence="1">HYR1</strain>
    </source>
</reference>
<comment type="caution">
    <text evidence="1">The sequence shown here is derived from an EMBL/GenBank/DDBJ whole genome shotgun (WGS) entry which is preliminary data.</text>
</comment>
<keyword evidence="2" id="KW-1185">Reference proteome</keyword>
<organism evidence="1 2">
    <name type="scientific">Brachionus plicatilis</name>
    <name type="common">Marine rotifer</name>
    <name type="synonym">Brachionus muelleri</name>
    <dbReference type="NCBI Taxonomy" id="10195"/>
    <lineage>
        <taxon>Eukaryota</taxon>
        <taxon>Metazoa</taxon>
        <taxon>Spiralia</taxon>
        <taxon>Gnathifera</taxon>
        <taxon>Rotifera</taxon>
        <taxon>Eurotatoria</taxon>
        <taxon>Monogononta</taxon>
        <taxon>Pseudotrocha</taxon>
        <taxon>Ploima</taxon>
        <taxon>Brachionidae</taxon>
        <taxon>Brachionus</taxon>
    </lineage>
</organism>